<keyword evidence="3" id="KW-1185">Reference proteome</keyword>
<evidence type="ECO:0000256" key="1">
    <source>
        <dbReference type="SAM" id="MobiDB-lite"/>
    </source>
</evidence>
<name>A0A9W6XLB7_9STRA</name>
<evidence type="ECO:0000313" key="2">
    <source>
        <dbReference type="EMBL" id="GMF41825.1"/>
    </source>
</evidence>
<organism evidence="2 3">
    <name type="scientific">Phytophthora fragariaefolia</name>
    <dbReference type="NCBI Taxonomy" id="1490495"/>
    <lineage>
        <taxon>Eukaryota</taxon>
        <taxon>Sar</taxon>
        <taxon>Stramenopiles</taxon>
        <taxon>Oomycota</taxon>
        <taxon>Peronosporomycetes</taxon>
        <taxon>Peronosporales</taxon>
        <taxon>Peronosporaceae</taxon>
        <taxon>Phytophthora</taxon>
    </lineage>
</organism>
<evidence type="ECO:0000313" key="3">
    <source>
        <dbReference type="Proteomes" id="UP001165121"/>
    </source>
</evidence>
<reference evidence="2" key="1">
    <citation type="submission" date="2023-04" db="EMBL/GenBank/DDBJ databases">
        <title>Phytophthora fragariaefolia NBRC 109709.</title>
        <authorList>
            <person name="Ichikawa N."/>
            <person name="Sato H."/>
            <person name="Tonouchi N."/>
        </authorList>
    </citation>
    <scope>NUCLEOTIDE SEQUENCE</scope>
    <source>
        <strain evidence="2">NBRC 109709</strain>
    </source>
</reference>
<feature type="compositionally biased region" description="Low complexity" evidence="1">
    <location>
        <begin position="12"/>
        <end position="27"/>
    </location>
</feature>
<proteinExistence type="predicted"/>
<sequence length="146" mass="16316">MAASYTFTNAEATSQASTQATTTGASGDVTFCPPSSESWSADRDNEDDFDSNANTARPTASVTVNLTRNNKKKLMEFTTATRAMFLNMSLNDRADAAQNELPFIAIRMYAFFERNLMHFSKHHKQHLTARSATRTIRLVCWSCFVL</sequence>
<accession>A0A9W6XLB7</accession>
<dbReference type="AlphaFoldDB" id="A0A9W6XLB7"/>
<gene>
    <name evidence="2" type="ORF">Pfra01_001340000</name>
</gene>
<dbReference type="Proteomes" id="UP001165121">
    <property type="component" value="Unassembled WGS sequence"/>
</dbReference>
<comment type="caution">
    <text evidence="2">The sequence shown here is derived from an EMBL/GenBank/DDBJ whole genome shotgun (WGS) entry which is preliminary data.</text>
</comment>
<dbReference type="EMBL" id="BSXT01001381">
    <property type="protein sequence ID" value="GMF41825.1"/>
    <property type="molecule type" value="Genomic_DNA"/>
</dbReference>
<feature type="region of interest" description="Disordered" evidence="1">
    <location>
        <begin position="1"/>
        <end position="56"/>
    </location>
</feature>
<protein>
    <submittedName>
        <fullName evidence="2">Unnamed protein product</fullName>
    </submittedName>
</protein>
<feature type="compositionally biased region" description="Polar residues" evidence="1">
    <location>
        <begin position="1"/>
        <end position="11"/>
    </location>
</feature>